<dbReference type="Proteomes" id="UP001464891">
    <property type="component" value="Unassembled WGS sequence"/>
</dbReference>
<evidence type="ECO:0000313" key="2">
    <source>
        <dbReference type="EMBL" id="MEP0819466.1"/>
    </source>
</evidence>
<evidence type="ECO:0000313" key="3">
    <source>
        <dbReference type="Proteomes" id="UP001464891"/>
    </source>
</evidence>
<evidence type="ECO:0000256" key="1">
    <source>
        <dbReference type="SAM" id="Phobius"/>
    </source>
</evidence>
<keyword evidence="1" id="KW-0472">Membrane</keyword>
<dbReference type="InterPro" id="IPR010406">
    <property type="entry name" value="DUF1003"/>
</dbReference>
<reference evidence="2 3" key="1">
    <citation type="submission" date="2022-04" db="EMBL/GenBank/DDBJ databases">
        <title>Positive selection, recombination, and allopatry shape intraspecific diversity of widespread and dominant cyanobacteria.</title>
        <authorList>
            <person name="Wei J."/>
            <person name="Shu W."/>
            <person name="Hu C."/>
        </authorList>
    </citation>
    <scope>NUCLEOTIDE SEQUENCE [LARGE SCALE GENOMIC DNA]</scope>
    <source>
        <strain evidence="2 3">GB2-A4</strain>
    </source>
</reference>
<dbReference type="PANTHER" id="PTHR41386:SF1">
    <property type="entry name" value="MEMBRANE PROTEIN"/>
    <property type="match status" value="1"/>
</dbReference>
<name>A0ABV0JCG5_9CYAN</name>
<organism evidence="2 3">
    <name type="scientific">Trichocoleus desertorum GB2-A4</name>
    <dbReference type="NCBI Taxonomy" id="2933944"/>
    <lineage>
        <taxon>Bacteria</taxon>
        <taxon>Bacillati</taxon>
        <taxon>Cyanobacteriota</taxon>
        <taxon>Cyanophyceae</taxon>
        <taxon>Leptolyngbyales</taxon>
        <taxon>Trichocoleusaceae</taxon>
        <taxon>Trichocoleus</taxon>
    </lineage>
</organism>
<accession>A0ABV0JCG5</accession>
<keyword evidence="1" id="KW-1133">Transmembrane helix</keyword>
<comment type="caution">
    <text evidence="2">The sequence shown here is derived from an EMBL/GenBank/DDBJ whole genome shotgun (WGS) entry which is preliminary data.</text>
</comment>
<dbReference type="Pfam" id="PF06210">
    <property type="entry name" value="DUF1003"/>
    <property type="match status" value="1"/>
</dbReference>
<keyword evidence="3" id="KW-1185">Reference proteome</keyword>
<gene>
    <name evidence="2" type="ORF">NC998_20415</name>
</gene>
<sequence length="227" mass="25914">MRAQQSTQQANTVKENKVIELRQKKTYTALQEIEQQRSQPQKLTTGQRVADKLAAKVGSWGFLIGQTTILTGWVTFNLMPGVPHWDEQPFILLNLVFSFASAYTAPIVLMSQNRQSDAEREKSEYDRQVNLKAGYDIGLLHEKIDTLQAQQLKELTLIVKEQQHSLNEMKSTVLPVLQQQQRSLNELKVSILPIAQQQLQEIKVGDEQSPKSNNYSVYFPFNVNSIE</sequence>
<protein>
    <submittedName>
        <fullName evidence="2">DUF1003 domain-containing protein</fullName>
    </submittedName>
</protein>
<dbReference type="RefSeq" id="WP_190440231.1">
    <property type="nucleotide sequence ID" value="NZ_JAMPKM010000014.1"/>
</dbReference>
<feature type="transmembrane region" description="Helical" evidence="1">
    <location>
        <begin position="90"/>
        <end position="110"/>
    </location>
</feature>
<keyword evidence="1" id="KW-0812">Transmembrane</keyword>
<dbReference type="EMBL" id="JAMPKM010000014">
    <property type="protein sequence ID" value="MEP0819466.1"/>
    <property type="molecule type" value="Genomic_DNA"/>
</dbReference>
<dbReference type="PANTHER" id="PTHR41386">
    <property type="entry name" value="INTEGRAL MEMBRANE PROTEIN-RELATED"/>
    <property type="match status" value="1"/>
</dbReference>
<feature type="transmembrane region" description="Helical" evidence="1">
    <location>
        <begin position="57"/>
        <end position="78"/>
    </location>
</feature>
<proteinExistence type="predicted"/>